<keyword evidence="3" id="KW-1185">Reference proteome</keyword>
<feature type="domain" description="BZIP" evidence="1">
    <location>
        <begin position="120"/>
        <end position="166"/>
    </location>
</feature>
<comment type="caution">
    <text evidence="2">The sequence shown here is derived from an EMBL/GenBank/DDBJ whole genome shotgun (WGS) entry which is preliminary data.</text>
</comment>
<dbReference type="SMART" id="SM00338">
    <property type="entry name" value="BRLZ"/>
    <property type="match status" value="1"/>
</dbReference>
<dbReference type="Gene3D" id="3.30.160.60">
    <property type="entry name" value="Classic Zinc Finger"/>
    <property type="match status" value="1"/>
</dbReference>
<dbReference type="AlphaFoldDB" id="A0AAD5XXP0"/>
<dbReference type="CDD" id="cd12193">
    <property type="entry name" value="bZIP_GCN4"/>
    <property type="match status" value="1"/>
</dbReference>
<evidence type="ECO:0000313" key="3">
    <source>
        <dbReference type="Proteomes" id="UP001211065"/>
    </source>
</evidence>
<dbReference type="SUPFAM" id="SSF57959">
    <property type="entry name" value="Leucine zipper domain"/>
    <property type="match status" value="1"/>
</dbReference>
<gene>
    <name evidence="2" type="ORF">HK099_000249</name>
</gene>
<accession>A0AAD5XXP0</accession>
<sequence>MAYLTAKPVQFSTNFIRQPTATHNFPIDYNFQELFKRTTAKPQLFPQYQNFSIFNHPVENYLTQLNTNFLYQNCLPSPPENNTNLLPLPISSSPPFPILSEKPTKKKRKLDNEPINVIIKRQKNTEAARRSRSKKAELLGTLETQVKDLESKKSILVVQLAVLENEKEFWISREAELAERVRKLEHNLADSHR</sequence>
<evidence type="ECO:0000313" key="2">
    <source>
        <dbReference type="EMBL" id="KAJ3207543.1"/>
    </source>
</evidence>
<dbReference type="InterPro" id="IPR004827">
    <property type="entry name" value="bZIP"/>
</dbReference>
<dbReference type="PROSITE" id="PS50217">
    <property type="entry name" value="BZIP"/>
    <property type="match status" value="1"/>
</dbReference>
<name>A0AAD5XXP0_9FUNG</name>
<evidence type="ECO:0000259" key="1">
    <source>
        <dbReference type="PROSITE" id="PS50217"/>
    </source>
</evidence>
<feature type="non-terminal residue" evidence="2">
    <location>
        <position position="193"/>
    </location>
</feature>
<dbReference type="GO" id="GO:0003700">
    <property type="term" value="F:DNA-binding transcription factor activity"/>
    <property type="evidence" value="ECO:0007669"/>
    <property type="project" value="InterPro"/>
</dbReference>
<dbReference type="EMBL" id="JADGJW010001048">
    <property type="protein sequence ID" value="KAJ3207543.1"/>
    <property type="molecule type" value="Genomic_DNA"/>
</dbReference>
<dbReference type="Proteomes" id="UP001211065">
    <property type="component" value="Unassembled WGS sequence"/>
</dbReference>
<protein>
    <recommendedName>
        <fullName evidence="1">BZIP domain-containing protein</fullName>
    </recommendedName>
</protein>
<reference evidence="2" key="1">
    <citation type="submission" date="2020-05" db="EMBL/GenBank/DDBJ databases">
        <title>Phylogenomic resolution of chytrid fungi.</title>
        <authorList>
            <person name="Stajich J.E."/>
            <person name="Amses K."/>
            <person name="Simmons R."/>
            <person name="Seto K."/>
            <person name="Myers J."/>
            <person name="Bonds A."/>
            <person name="Quandt C.A."/>
            <person name="Barry K."/>
            <person name="Liu P."/>
            <person name="Grigoriev I."/>
            <person name="Longcore J.E."/>
            <person name="James T.Y."/>
        </authorList>
    </citation>
    <scope>NUCLEOTIDE SEQUENCE</scope>
    <source>
        <strain evidence="2">JEL0476</strain>
    </source>
</reference>
<proteinExistence type="predicted"/>
<organism evidence="2 3">
    <name type="scientific">Clydaea vesicula</name>
    <dbReference type="NCBI Taxonomy" id="447962"/>
    <lineage>
        <taxon>Eukaryota</taxon>
        <taxon>Fungi</taxon>
        <taxon>Fungi incertae sedis</taxon>
        <taxon>Chytridiomycota</taxon>
        <taxon>Chytridiomycota incertae sedis</taxon>
        <taxon>Chytridiomycetes</taxon>
        <taxon>Lobulomycetales</taxon>
        <taxon>Lobulomycetaceae</taxon>
        <taxon>Clydaea</taxon>
    </lineage>
</organism>
<dbReference type="Pfam" id="PF07716">
    <property type="entry name" value="bZIP_2"/>
    <property type="match status" value="1"/>
</dbReference>
<dbReference type="InterPro" id="IPR046347">
    <property type="entry name" value="bZIP_sf"/>
</dbReference>